<sequence length="268" mass="30973">MKYISRFNYFFLLVLIMIHRTFSVSVKCEFEKCQDLRIPEQNIEHTMCQFAVSIYTCTTFDKFAKLMKNHFFFRSTSCVLQLGYSETCNDVLIGGLNKSEEIMILDFHNELRQKVASGAEIRGINGSQPAGNITNLKWDEKAAKIAQRWANQCIFSHDNCRNYNGVEIGQNIGFKASTNHICNFSEIIQLWYNEVEEFDYNSVSNYQPPKQHMTFHYTQLIWGNTTHVGCGGVRYKNTRGLFSTHFVCNYRPAGNKIGDAVYQVKPEI</sequence>
<feature type="domain" description="SCP" evidence="4">
    <location>
        <begin position="99"/>
        <end position="258"/>
    </location>
</feature>
<name>A0AA39F9D1_9HYME</name>
<gene>
    <name evidence="5" type="ORF">PV328_003864</name>
</gene>
<dbReference type="InterPro" id="IPR001283">
    <property type="entry name" value="CRISP-related"/>
</dbReference>
<dbReference type="Gene3D" id="3.40.33.10">
    <property type="entry name" value="CAP"/>
    <property type="match status" value="1"/>
</dbReference>
<comment type="caution">
    <text evidence="5">The sequence shown here is derived from an EMBL/GenBank/DDBJ whole genome shotgun (WGS) entry which is preliminary data.</text>
</comment>
<protein>
    <recommendedName>
        <fullName evidence="4">SCP domain-containing protein</fullName>
    </recommendedName>
</protein>
<keyword evidence="3" id="KW-0732">Signal</keyword>
<evidence type="ECO:0000313" key="5">
    <source>
        <dbReference type="EMBL" id="KAK0165345.1"/>
    </source>
</evidence>
<keyword evidence="6" id="KW-1185">Reference proteome</keyword>
<dbReference type="InterPro" id="IPR035940">
    <property type="entry name" value="CAP_sf"/>
</dbReference>
<dbReference type="InterPro" id="IPR014044">
    <property type="entry name" value="CAP_dom"/>
</dbReference>
<dbReference type="PANTHER" id="PTHR10334">
    <property type="entry name" value="CYSTEINE-RICH SECRETORY PROTEIN-RELATED"/>
    <property type="match status" value="1"/>
</dbReference>
<evidence type="ECO:0000313" key="6">
    <source>
        <dbReference type="Proteomes" id="UP001168990"/>
    </source>
</evidence>
<dbReference type="GO" id="GO:0005576">
    <property type="term" value="C:extracellular region"/>
    <property type="evidence" value="ECO:0007669"/>
    <property type="project" value="UniProtKB-SubCell"/>
</dbReference>
<organism evidence="5 6">
    <name type="scientific">Microctonus aethiopoides</name>
    <dbReference type="NCBI Taxonomy" id="144406"/>
    <lineage>
        <taxon>Eukaryota</taxon>
        <taxon>Metazoa</taxon>
        <taxon>Ecdysozoa</taxon>
        <taxon>Arthropoda</taxon>
        <taxon>Hexapoda</taxon>
        <taxon>Insecta</taxon>
        <taxon>Pterygota</taxon>
        <taxon>Neoptera</taxon>
        <taxon>Endopterygota</taxon>
        <taxon>Hymenoptera</taxon>
        <taxon>Apocrita</taxon>
        <taxon>Ichneumonoidea</taxon>
        <taxon>Braconidae</taxon>
        <taxon>Euphorinae</taxon>
        <taxon>Microctonus</taxon>
    </lineage>
</organism>
<feature type="chain" id="PRO_5041303656" description="SCP domain-containing protein" evidence="3">
    <location>
        <begin position="24"/>
        <end position="268"/>
    </location>
</feature>
<dbReference type="Pfam" id="PF00188">
    <property type="entry name" value="CAP"/>
    <property type="match status" value="1"/>
</dbReference>
<dbReference type="CDD" id="cd05380">
    <property type="entry name" value="CAP_euk"/>
    <property type="match status" value="1"/>
</dbReference>
<reference evidence="5" key="2">
    <citation type="submission" date="2023-03" db="EMBL/GenBank/DDBJ databases">
        <authorList>
            <person name="Inwood S.N."/>
            <person name="Skelly J.G."/>
            <person name="Guhlin J."/>
            <person name="Harrop T.W.R."/>
            <person name="Goldson S.G."/>
            <person name="Dearden P.K."/>
        </authorList>
    </citation>
    <scope>NUCLEOTIDE SEQUENCE</scope>
    <source>
        <strain evidence="5">Irish</strain>
        <tissue evidence="5">Whole body</tissue>
    </source>
</reference>
<dbReference type="SUPFAM" id="SSF55797">
    <property type="entry name" value="PR-1-like"/>
    <property type="match status" value="1"/>
</dbReference>
<dbReference type="EMBL" id="JAQQBS010001422">
    <property type="protein sequence ID" value="KAK0165345.1"/>
    <property type="molecule type" value="Genomic_DNA"/>
</dbReference>
<evidence type="ECO:0000256" key="2">
    <source>
        <dbReference type="ARBA" id="ARBA00022525"/>
    </source>
</evidence>
<dbReference type="Proteomes" id="UP001168990">
    <property type="component" value="Unassembled WGS sequence"/>
</dbReference>
<accession>A0AA39F9D1</accession>
<dbReference type="AlphaFoldDB" id="A0AA39F9D1"/>
<feature type="signal peptide" evidence="3">
    <location>
        <begin position="1"/>
        <end position="23"/>
    </location>
</feature>
<evidence type="ECO:0000256" key="3">
    <source>
        <dbReference type="SAM" id="SignalP"/>
    </source>
</evidence>
<evidence type="ECO:0000259" key="4">
    <source>
        <dbReference type="SMART" id="SM00198"/>
    </source>
</evidence>
<comment type="subcellular location">
    <subcellularLocation>
        <location evidence="1">Secreted</location>
    </subcellularLocation>
</comment>
<reference evidence="5" key="1">
    <citation type="journal article" date="2023" name="bioRxiv">
        <title>Scaffold-level genome assemblies of two parasitoid biocontrol wasps reveal the parthenogenesis mechanism and an associated novel virus.</title>
        <authorList>
            <person name="Inwood S."/>
            <person name="Skelly J."/>
            <person name="Guhlin J."/>
            <person name="Harrop T."/>
            <person name="Goldson S."/>
            <person name="Dearden P."/>
        </authorList>
    </citation>
    <scope>NUCLEOTIDE SEQUENCE</scope>
    <source>
        <strain evidence="5">Irish</strain>
        <tissue evidence="5">Whole body</tissue>
    </source>
</reference>
<keyword evidence="2" id="KW-0964">Secreted</keyword>
<evidence type="ECO:0000256" key="1">
    <source>
        <dbReference type="ARBA" id="ARBA00004613"/>
    </source>
</evidence>
<dbReference type="PRINTS" id="PR00837">
    <property type="entry name" value="V5TPXLIKE"/>
</dbReference>
<dbReference type="SMART" id="SM00198">
    <property type="entry name" value="SCP"/>
    <property type="match status" value="1"/>
</dbReference>
<proteinExistence type="predicted"/>